<gene>
    <name evidence="2" type="ORF">SAMN05421833_102458</name>
</gene>
<sequence>MDREDRQLPVAYSPGVMDDLRALPLDLRRVAILMIGDLVTGRERGVETAGDRFGLDLRGCRKAYFGTSEERRQLGRAPWRIVYQELLHGDNRQPVIHIIAIRPKRGMLAYEVAAQRLGRHTDPQLAQANDHVQAAGLQSTTGPSQGPAPATSSGLASARVRRRFTWTTPWALDPLGGSVDPRAGVSSQQCRC</sequence>
<evidence type="ECO:0000313" key="2">
    <source>
        <dbReference type="EMBL" id="SIQ56081.1"/>
    </source>
</evidence>
<evidence type="ECO:0000256" key="1">
    <source>
        <dbReference type="SAM" id="MobiDB-lite"/>
    </source>
</evidence>
<reference evidence="3" key="1">
    <citation type="submission" date="2017-01" db="EMBL/GenBank/DDBJ databases">
        <authorList>
            <person name="Varghese N."/>
            <person name="Submissions S."/>
        </authorList>
    </citation>
    <scope>NUCLEOTIDE SEQUENCE [LARGE SCALE GENOMIC DNA]</scope>
    <source>
        <strain evidence="3">ATCC 12950</strain>
    </source>
</reference>
<feature type="region of interest" description="Disordered" evidence="1">
    <location>
        <begin position="137"/>
        <end position="156"/>
    </location>
</feature>
<feature type="compositionally biased region" description="Polar residues" evidence="1">
    <location>
        <begin position="137"/>
        <end position="155"/>
    </location>
</feature>
<name>A0A1N6TRV8_9ACTN</name>
<dbReference type="Proteomes" id="UP000186096">
    <property type="component" value="Unassembled WGS sequence"/>
</dbReference>
<evidence type="ECO:0000313" key="3">
    <source>
        <dbReference type="Proteomes" id="UP000186096"/>
    </source>
</evidence>
<proteinExistence type="predicted"/>
<dbReference type="AlphaFoldDB" id="A0A1N6TRV8"/>
<keyword evidence="3" id="KW-1185">Reference proteome</keyword>
<protein>
    <submittedName>
        <fullName evidence="2">Uncharacterized protein</fullName>
    </submittedName>
</protein>
<dbReference type="EMBL" id="FTNI01000002">
    <property type="protein sequence ID" value="SIQ56081.1"/>
    <property type="molecule type" value="Genomic_DNA"/>
</dbReference>
<accession>A0A1N6TRV8</accession>
<dbReference type="RefSeq" id="WP_076433040.1">
    <property type="nucleotide sequence ID" value="NZ_FTNI01000002.1"/>
</dbReference>
<organism evidence="2 3">
    <name type="scientific">Microbispora rosea</name>
    <dbReference type="NCBI Taxonomy" id="58117"/>
    <lineage>
        <taxon>Bacteria</taxon>
        <taxon>Bacillati</taxon>
        <taxon>Actinomycetota</taxon>
        <taxon>Actinomycetes</taxon>
        <taxon>Streptosporangiales</taxon>
        <taxon>Streptosporangiaceae</taxon>
        <taxon>Microbispora</taxon>
    </lineage>
</organism>